<dbReference type="EC" id="2.1.1.77" evidence="3 9"/>
<evidence type="ECO:0000256" key="9">
    <source>
        <dbReference type="NCBIfam" id="TIGR00080"/>
    </source>
</evidence>
<keyword evidence="8" id="KW-0949">S-adenosyl-L-methionine</keyword>
<comment type="subcellular location">
    <subcellularLocation>
        <location evidence="1">Cytoplasm</location>
    </subcellularLocation>
</comment>
<evidence type="ECO:0000256" key="1">
    <source>
        <dbReference type="ARBA" id="ARBA00004496"/>
    </source>
</evidence>
<dbReference type="Proteomes" id="UP000176974">
    <property type="component" value="Unassembled WGS sequence"/>
</dbReference>
<dbReference type="InterPro" id="IPR029063">
    <property type="entry name" value="SAM-dependent_MTases_sf"/>
</dbReference>
<evidence type="ECO:0000256" key="6">
    <source>
        <dbReference type="ARBA" id="ARBA00022603"/>
    </source>
</evidence>
<proteinExistence type="inferred from homology"/>
<evidence type="ECO:0000256" key="7">
    <source>
        <dbReference type="ARBA" id="ARBA00022679"/>
    </source>
</evidence>
<keyword evidence="7 10" id="KW-0808">Transferase</keyword>
<evidence type="ECO:0000256" key="2">
    <source>
        <dbReference type="ARBA" id="ARBA00005369"/>
    </source>
</evidence>
<evidence type="ECO:0000313" key="10">
    <source>
        <dbReference type="EMBL" id="OGZ35771.1"/>
    </source>
</evidence>
<comment type="caution">
    <text evidence="10">The sequence shown here is derived from an EMBL/GenBank/DDBJ whole genome shotgun (WGS) entry which is preliminary data.</text>
</comment>
<name>A0A1G2FDY4_9BACT</name>
<protein>
    <recommendedName>
        <fullName evidence="4 9">Protein-L-isoaspartate O-methyltransferase</fullName>
        <ecNumber evidence="3 9">2.1.1.77</ecNumber>
    </recommendedName>
</protein>
<accession>A0A1G2FDY4</accession>
<dbReference type="Pfam" id="PF01135">
    <property type="entry name" value="PCMT"/>
    <property type="match status" value="1"/>
</dbReference>
<keyword evidence="6 10" id="KW-0489">Methyltransferase</keyword>
<dbReference type="GO" id="GO:0005737">
    <property type="term" value="C:cytoplasm"/>
    <property type="evidence" value="ECO:0007669"/>
    <property type="project" value="UniProtKB-SubCell"/>
</dbReference>
<dbReference type="GO" id="GO:0032259">
    <property type="term" value="P:methylation"/>
    <property type="evidence" value="ECO:0007669"/>
    <property type="project" value="UniProtKB-KW"/>
</dbReference>
<keyword evidence="5" id="KW-0963">Cytoplasm</keyword>
<dbReference type="CDD" id="cd02440">
    <property type="entry name" value="AdoMet_MTases"/>
    <property type="match status" value="1"/>
</dbReference>
<dbReference type="EMBL" id="MHMY01000007">
    <property type="protein sequence ID" value="OGZ35771.1"/>
    <property type="molecule type" value="Genomic_DNA"/>
</dbReference>
<sequence length="211" mass="23900">MNGSLVNQLIEQKYLKTPRIIRAFKKIKRADFVPLELREKEGDNFIAEYNAPLLIGYGQTISQPLTVAFMLELLEPKKGDKILDIGSGSGWQTTMLCEIVGEKGFVFAIERIGELKNFGEENVRKYGFKNVEFIARDGSLGLAQEAPFNRIIAAAAAEKVPEIWKEQLKINGRLVTPINGSIWLFVKKDKNQFEEKEYPGFSFVPLITKNE</sequence>
<reference evidence="10 11" key="1">
    <citation type="journal article" date="2016" name="Nat. Commun.">
        <title>Thousands of microbial genomes shed light on interconnected biogeochemical processes in an aquifer system.</title>
        <authorList>
            <person name="Anantharaman K."/>
            <person name="Brown C.T."/>
            <person name="Hug L.A."/>
            <person name="Sharon I."/>
            <person name="Castelle C.J."/>
            <person name="Probst A.J."/>
            <person name="Thomas B.C."/>
            <person name="Singh A."/>
            <person name="Wilkins M.J."/>
            <person name="Karaoz U."/>
            <person name="Brodie E.L."/>
            <person name="Williams K.H."/>
            <person name="Hubbard S.S."/>
            <person name="Banfield J.F."/>
        </authorList>
    </citation>
    <scope>NUCLEOTIDE SEQUENCE [LARGE SCALE GENOMIC DNA]</scope>
</reference>
<evidence type="ECO:0000256" key="3">
    <source>
        <dbReference type="ARBA" id="ARBA00011890"/>
    </source>
</evidence>
<dbReference type="GO" id="GO:0004719">
    <property type="term" value="F:protein-L-isoaspartate (D-aspartate) O-methyltransferase activity"/>
    <property type="evidence" value="ECO:0007669"/>
    <property type="project" value="UniProtKB-UniRule"/>
</dbReference>
<dbReference type="PANTHER" id="PTHR11579">
    <property type="entry name" value="PROTEIN-L-ISOASPARTATE O-METHYLTRANSFERASE"/>
    <property type="match status" value="1"/>
</dbReference>
<evidence type="ECO:0000313" key="11">
    <source>
        <dbReference type="Proteomes" id="UP000176974"/>
    </source>
</evidence>
<evidence type="ECO:0000256" key="5">
    <source>
        <dbReference type="ARBA" id="ARBA00022490"/>
    </source>
</evidence>
<evidence type="ECO:0000256" key="4">
    <source>
        <dbReference type="ARBA" id="ARBA00013346"/>
    </source>
</evidence>
<dbReference type="SUPFAM" id="SSF53335">
    <property type="entry name" value="S-adenosyl-L-methionine-dependent methyltransferases"/>
    <property type="match status" value="1"/>
</dbReference>
<evidence type="ECO:0000256" key="8">
    <source>
        <dbReference type="ARBA" id="ARBA00022691"/>
    </source>
</evidence>
<gene>
    <name evidence="10" type="ORF">A2815_01415</name>
</gene>
<dbReference type="AlphaFoldDB" id="A0A1G2FDY4"/>
<organism evidence="10 11">
    <name type="scientific">Candidatus Portnoybacteria bacterium RIFCSPHIGHO2_01_FULL_40_12b</name>
    <dbReference type="NCBI Taxonomy" id="1801994"/>
    <lineage>
        <taxon>Bacteria</taxon>
        <taxon>Candidatus Portnoyibacteriota</taxon>
    </lineage>
</organism>
<dbReference type="NCBIfam" id="TIGR00080">
    <property type="entry name" value="pimt"/>
    <property type="match status" value="1"/>
</dbReference>
<dbReference type="PANTHER" id="PTHR11579:SF0">
    <property type="entry name" value="PROTEIN-L-ISOASPARTATE(D-ASPARTATE) O-METHYLTRANSFERASE"/>
    <property type="match status" value="1"/>
</dbReference>
<dbReference type="InterPro" id="IPR000682">
    <property type="entry name" value="PCMT"/>
</dbReference>
<comment type="similarity">
    <text evidence="2">Belongs to the methyltransferase superfamily. L-isoaspartyl/D-aspartyl protein methyltransferase family.</text>
</comment>
<dbReference type="GO" id="GO:0030091">
    <property type="term" value="P:protein repair"/>
    <property type="evidence" value="ECO:0007669"/>
    <property type="project" value="UniProtKB-UniRule"/>
</dbReference>
<dbReference type="Gene3D" id="3.40.50.150">
    <property type="entry name" value="Vaccinia Virus protein VP39"/>
    <property type="match status" value="1"/>
</dbReference>